<feature type="region of interest" description="Disordered" evidence="1">
    <location>
        <begin position="72"/>
        <end position="116"/>
    </location>
</feature>
<feature type="domain" description="VQ" evidence="2">
    <location>
        <begin position="107"/>
        <end position="134"/>
    </location>
</feature>
<feature type="compositionally biased region" description="Pro residues" evidence="1">
    <location>
        <begin position="149"/>
        <end position="158"/>
    </location>
</feature>
<evidence type="ECO:0000313" key="4">
    <source>
        <dbReference type="Proteomes" id="UP000236161"/>
    </source>
</evidence>
<keyword evidence="4" id="KW-1185">Reference proteome</keyword>
<evidence type="ECO:0000256" key="1">
    <source>
        <dbReference type="SAM" id="MobiDB-lite"/>
    </source>
</evidence>
<accession>A0A2I0A0P2</accession>
<proteinExistence type="predicted"/>
<reference evidence="3 4" key="1">
    <citation type="journal article" date="2017" name="Nature">
        <title>The Apostasia genome and the evolution of orchids.</title>
        <authorList>
            <person name="Zhang G.Q."/>
            <person name="Liu K.W."/>
            <person name="Li Z."/>
            <person name="Lohaus R."/>
            <person name="Hsiao Y.Y."/>
            <person name="Niu S.C."/>
            <person name="Wang J.Y."/>
            <person name="Lin Y.C."/>
            <person name="Xu Q."/>
            <person name="Chen L.J."/>
            <person name="Yoshida K."/>
            <person name="Fujiwara S."/>
            <person name="Wang Z.W."/>
            <person name="Zhang Y.Q."/>
            <person name="Mitsuda N."/>
            <person name="Wang M."/>
            <person name="Liu G.H."/>
            <person name="Pecoraro L."/>
            <person name="Huang H.X."/>
            <person name="Xiao X.J."/>
            <person name="Lin M."/>
            <person name="Wu X.Y."/>
            <person name="Wu W.L."/>
            <person name="Chen Y.Y."/>
            <person name="Chang S.B."/>
            <person name="Sakamoto S."/>
            <person name="Ohme-Takagi M."/>
            <person name="Yagi M."/>
            <person name="Zeng S.J."/>
            <person name="Shen C.Y."/>
            <person name="Yeh C.M."/>
            <person name="Luo Y.B."/>
            <person name="Tsai W.C."/>
            <person name="Van de Peer Y."/>
            <person name="Liu Z.J."/>
        </authorList>
    </citation>
    <scope>NUCLEOTIDE SEQUENCE [LARGE SCALE GENOMIC DNA]</scope>
    <source>
        <strain evidence="4">cv. Shenzhen</strain>
        <tissue evidence="3">Stem</tissue>
    </source>
</reference>
<gene>
    <name evidence="3" type="ORF">AXF42_Ash010791</name>
</gene>
<evidence type="ECO:0000259" key="2">
    <source>
        <dbReference type="Pfam" id="PF05678"/>
    </source>
</evidence>
<dbReference type="EMBL" id="KZ452040">
    <property type="protein sequence ID" value="PKA49107.1"/>
    <property type="molecule type" value="Genomic_DNA"/>
</dbReference>
<sequence>MEKHCRSVSTAIPPSFSSPTTNTTTSAAAAAVASFSSNPRSTTASNRNASSVVSGSFSTNFTLRNLNKSSHKISKPISRICNPNPIRPAPPSSSAISSAGGDEKQQPPQPPVYNIDKNNFRNLVQKLTGWPAHPHVSHPPSSAAAAVISPPPPPPSSPSAPVQPLSRLHRIRPPPLAQLCTRPPPSVPAAASAVGEGWVRPPPLSPLPPFPSVNATAESPISAYMRRLHSGQVLLAPSPPGLPLSPLAFGWAPSPRTAVAYQPMFPPAADFHGSPRLPIPSPK</sequence>
<dbReference type="Pfam" id="PF05678">
    <property type="entry name" value="VQ"/>
    <property type="match status" value="1"/>
</dbReference>
<name>A0A2I0A0P2_9ASPA</name>
<organism evidence="3 4">
    <name type="scientific">Apostasia shenzhenica</name>
    <dbReference type="NCBI Taxonomy" id="1088818"/>
    <lineage>
        <taxon>Eukaryota</taxon>
        <taxon>Viridiplantae</taxon>
        <taxon>Streptophyta</taxon>
        <taxon>Embryophyta</taxon>
        <taxon>Tracheophyta</taxon>
        <taxon>Spermatophyta</taxon>
        <taxon>Magnoliopsida</taxon>
        <taxon>Liliopsida</taxon>
        <taxon>Asparagales</taxon>
        <taxon>Orchidaceae</taxon>
        <taxon>Apostasioideae</taxon>
        <taxon>Apostasia</taxon>
    </lineage>
</organism>
<feature type="compositionally biased region" description="Low complexity" evidence="1">
    <location>
        <begin position="13"/>
        <end position="25"/>
    </location>
</feature>
<evidence type="ECO:0000313" key="3">
    <source>
        <dbReference type="EMBL" id="PKA49107.1"/>
    </source>
</evidence>
<dbReference type="STRING" id="1088818.A0A2I0A0P2"/>
<dbReference type="InterPro" id="IPR039612">
    <property type="entry name" value="VQ_5/9/14"/>
</dbReference>
<dbReference type="AlphaFoldDB" id="A0A2I0A0P2"/>
<feature type="region of interest" description="Disordered" evidence="1">
    <location>
        <begin position="1"/>
        <end position="25"/>
    </location>
</feature>
<feature type="compositionally biased region" description="Low complexity" evidence="1">
    <location>
        <begin position="131"/>
        <end position="148"/>
    </location>
</feature>
<dbReference type="Proteomes" id="UP000236161">
    <property type="component" value="Unassembled WGS sequence"/>
</dbReference>
<dbReference type="PANTHER" id="PTHR33783">
    <property type="entry name" value="PROTEIN HAIKU1"/>
    <property type="match status" value="1"/>
</dbReference>
<protein>
    <recommendedName>
        <fullName evidence="2">VQ domain-containing protein</fullName>
    </recommendedName>
</protein>
<dbReference type="OrthoDB" id="783585at2759"/>
<dbReference type="InterPro" id="IPR008889">
    <property type="entry name" value="VQ"/>
</dbReference>
<feature type="region of interest" description="Disordered" evidence="1">
    <location>
        <begin position="131"/>
        <end position="164"/>
    </location>
</feature>
<dbReference type="PANTHER" id="PTHR33783:SF4">
    <property type="entry name" value="VQ MOTIF-CONTAINING PROTEIN 9"/>
    <property type="match status" value="1"/>
</dbReference>